<evidence type="ECO:0000313" key="2">
    <source>
        <dbReference type="Proteomes" id="UP000218023"/>
    </source>
</evidence>
<dbReference type="AlphaFoldDB" id="A0A2A2GGV1"/>
<keyword evidence="1" id="KW-0418">Kinase</keyword>
<dbReference type="Proteomes" id="UP000218023">
    <property type="component" value="Unassembled WGS sequence"/>
</dbReference>
<sequence>MTAAPALSATPARAPAHVHAYAAYGLAIASDVILPELSARAPGGPADLSIIEAPQPGIPRGPAPGCSFAPEGTWFWWPAVGAFSVSADGGRIGIERAPGVSDDLLAFPLLGPVLFEALRRHGLFVLHASAVVHRGHGIAFLADKGVGKSTTATNLLRNGARLLADDLVAIDDAGRVLPGFGQVKLSQAAAELLPPGATVRGHVHDGIDKARALLDPGRLAPEAVPAARLYLLERAPAGAPSAVLPIPASEALSAVLRFSYAVRFGQALLNGAAAAAYFRGAAQVARHCPPRRLLLAEGLDRACDIRAAIERDLGEG</sequence>
<evidence type="ECO:0000313" key="1">
    <source>
        <dbReference type="EMBL" id="PAU96095.1"/>
    </source>
</evidence>
<gene>
    <name evidence="1" type="ORF">CK240_15440</name>
</gene>
<dbReference type="Gene3D" id="3.40.50.300">
    <property type="entry name" value="P-loop containing nucleotide triphosphate hydrolases"/>
    <property type="match status" value="1"/>
</dbReference>
<name>A0A2A2GGV1_9RHOB</name>
<keyword evidence="1" id="KW-0808">Transferase</keyword>
<reference evidence="1 2" key="1">
    <citation type="submission" date="2017-09" db="EMBL/GenBank/DDBJ databases">
        <title>Paracoccus alkalisoli sp. nov., isolated from saline alkaline soil.</title>
        <authorList>
            <person name="Dong X."/>
            <person name="Zhang G."/>
        </authorList>
    </citation>
    <scope>NUCLEOTIDE SEQUENCE [LARGE SCALE GENOMIC DNA]</scope>
    <source>
        <strain evidence="1 2">WN007</strain>
    </source>
</reference>
<dbReference type="EMBL" id="NSJZ01000021">
    <property type="protein sequence ID" value="PAU96095.1"/>
    <property type="molecule type" value="Genomic_DNA"/>
</dbReference>
<dbReference type="SUPFAM" id="SSF53795">
    <property type="entry name" value="PEP carboxykinase-like"/>
    <property type="match status" value="1"/>
</dbReference>
<organism evidence="1 2">
    <name type="scientific">Paracoccus salipaludis</name>
    <dbReference type="NCBI Taxonomy" id="2032623"/>
    <lineage>
        <taxon>Bacteria</taxon>
        <taxon>Pseudomonadati</taxon>
        <taxon>Pseudomonadota</taxon>
        <taxon>Alphaproteobacteria</taxon>
        <taxon>Rhodobacterales</taxon>
        <taxon>Paracoccaceae</taxon>
        <taxon>Paracoccus</taxon>
    </lineage>
</organism>
<dbReference type="InterPro" id="IPR027417">
    <property type="entry name" value="P-loop_NTPase"/>
</dbReference>
<dbReference type="RefSeq" id="WP_095641227.1">
    <property type="nucleotide sequence ID" value="NZ_NSJZ01000021.1"/>
</dbReference>
<comment type="caution">
    <text evidence="1">The sequence shown here is derived from an EMBL/GenBank/DDBJ whole genome shotgun (WGS) entry which is preliminary data.</text>
</comment>
<dbReference type="OrthoDB" id="3213869at2"/>
<keyword evidence="2" id="KW-1185">Reference proteome</keyword>
<protein>
    <submittedName>
        <fullName evidence="1">Serine kinase</fullName>
    </submittedName>
</protein>
<accession>A0A2A2GGV1</accession>
<dbReference type="GO" id="GO:0016301">
    <property type="term" value="F:kinase activity"/>
    <property type="evidence" value="ECO:0007669"/>
    <property type="project" value="UniProtKB-KW"/>
</dbReference>
<proteinExistence type="predicted"/>